<feature type="region of interest" description="Disordered" evidence="1">
    <location>
        <begin position="1"/>
        <end position="67"/>
    </location>
</feature>
<gene>
    <name evidence="2" type="ORF">BC936DRAFT_138572</name>
</gene>
<proteinExistence type="predicted"/>
<comment type="caution">
    <text evidence="2">The sequence shown here is derived from an EMBL/GenBank/DDBJ whole genome shotgun (WGS) entry which is preliminary data.</text>
</comment>
<dbReference type="AlphaFoldDB" id="A0A433C2Z5"/>
<feature type="region of interest" description="Disordered" evidence="1">
    <location>
        <begin position="84"/>
        <end position="333"/>
    </location>
</feature>
<feature type="region of interest" description="Disordered" evidence="1">
    <location>
        <begin position="405"/>
        <end position="439"/>
    </location>
</feature>
<feature type="compositionally biased region" description="Low complexity" evidence="1">
    <location>
        <begin position="312"/>
        <end position="323"/>
    </location>
</feature>
<reference evidence="2 3" key="1">
    <citation type="journal article" date="2018" name="New Phytol.">
        <title>Phylogenomics of Endogonaceae and evolution of mycorrhizas within Mucoromycota.</title>
        <authorList>
            <person name="Chang Y."/>
            <person name="Desiro A."/>
            <person name="Na H."/>
            <person name="Sandor L."/>
            <person name="Lipzen A."/>
            <person name="Clum A."/>
            <person name="Barry K."/>
            <person name="Grigoriev I.V."/>
            <person name="Martin F.M."/>
            <person name="Stajich J.E."/>
            <person name="Smith M.E."/>
            <person name="Bonito G."/>
            <person name="Spatafora J.W."/>
        </authorList>
    </citation>
    <scope>NUCLEOTIDE SEQUENCE [LARGE SCALE GENOMIC DNA]</scope>
    <source>
        <strain evidence="2 3">GMNB39</strain>
    </source>
</reference>
<feature type="compositionally biased region" description="Acidic residues" evidence="1">
    <location>
        <begin position="420"/>
        <end position="429"/>
    </location>
</feature>
<accession>A0A433C2Z5</accession>
<name>A0A433C2Z5_9FUNG</name>
<evidence type="ECO:0000313" key="2">
    <source>
        <dbReference type="EMBL" id="RUP32911.1"/>
    </source>
</evidence>
<protein>
    <submittedName>
        <fullName evidence="2">Uncharacterized protein</fullName>
    </submittedName>
</protein>
<feature type="compositionally biased region" description="Pro residues" evidence="1">
    <location>
        <begin position="17"/>
        <end position="28"/>
    </location>
</feature>
<dbReference type="Proteomes" id="UP000268093">
    <property type="component" value="Unassembled WGS sequence"/>
</dbReference>
<sequence>MVTPDQDNPDLWRTPPNRTPPLPVPNAPGPVGYGSRSHRSREQPDSSPEIIYGRSINSGAGDPADQEVSDLENPFIEQKPVCPAAPRKKARVKPRLTPGKTTYVKRGRKLAFDNVPDSPQFPGEPAITYKPRLLWPGPPTPTPPAHATPHTPHTVSNDDENQYPIPATTSDTRSRACRRSTRTPDADPTMPPQPTTPSTSRTQRYATRMRKRPNDACVSPSPSESLAKAEGSTSAGRKHRKLATAPSPSPNQRRRCRSLSEDRVTTPVGTSPKRKTGEDTGSSVEGERLFETPKASARRIQKSPRTPSRDSAGGPRYGARGRATTPSAGNMPEATLELLGNPFVETGKGKGVVGRKAAAVVRDAAKEKFAIILRNRRVPISPSFYNDPQDSTLTDLKPRTLWPSIPAPALSSSKDKEEAELSEALEAEEGTGGIEDILATSSTTQPLITQYATKKKMWRSRKML</sequence>
<feature type="compositionally biased region" description="Pro residues" evidence="1">
    <location>
        <begin position="136"/>
        <end position="146"/>
    </location>
</feature>
<keyword evidence="3" id="KW-1185">Reference proteome</keyword>
<evidence type="ECO:0000256" key="1">
    <source>
        <dbReference type="SAM" id="MobiDB-lite"/>
    </source>
</evidence>
<organism evidence="2 3">
    <name type="scientific">Jimgerdemannia flammicorona</name>
    <dbReference type="NCBI Taxonomy" id="994334"/>
    <lineage>
        <taxon>Eukaryota</taxon>
        <taxon>Fungi</taxon>
        <taxon>Fungi incertae sedis</taxon>
        <taxon>Mucoromycota</taxon>
        <taxon>Mucoromycotina</taxon>
        <taxon>Endogonomycetes</taxon>
        <taxon>Endogonales</taxon>
        <taxon>Endogonaceae</taxon>
        <taxon>Jimgerdemannia</taxon>
    </lineage>
</organism>
<evidence type="ECO:0000313" key="3">
    <source>
        <dbReference type="Proteomes" id="UP000268093"/>
    </source>
</evidence>
<dbReference type="EMBL" id="RBNI01013383">
    <property type="protein sequence ID" value="RUP32911.1"/>
    <property type="molecule type" value="Genomic_DNA"/>
</dbReference>